<dbReference type="Proteomes" id="UP000753802">
    <property type="component" value="Unassembled WGS sequence"/>
</dbReference>
<keyword evidence="1" id="KW-0812">Transmembrane</keyword>
<organism evidence="2 3">
    <name type="scientific">Sediminibacterium roseum</name>
    <dbReference type="NCBI Taxonomy" id="1978412"/>
    <lineage>
        <taxon>Bacteria</taxon>
        <taxon>Pseudomonadati</taxon>
        <taxon>Bacteroidota</taxon>
        <taxon>Chitinophagia</taxon>
        <taxon>Chitinophagales</taxon>
        <taxon>Chitinophagaceae</taxon>
        <taxon>Sediminibacterium</taxon>
    </lineage>
</organism>
<comment type="caution">
    <text evidence="2">The sequence shown here is derived from an EMBL/GenBank/DDBJ whole genome shotgun (WGS) entry which is preliminary data.</text>
</comment>
<evidence type="ECO:0000256" key="1">
    <source>
        <dbReference type="SAM" id="Phobius"/>
    </source>
</evidence>
<protein>
    <submittedName>
        <fullName evidence="2">Uncharacterized protein</fullName>
    </submittedName>
</protein>
<keyword evidence="1" id="KW-0472">Membrane</keyword>
<dbReference type="RefSeq" id="WP_161817546.1">
    <property type="nucleotide sequence ID" value="NZ_JAACJS010000004.1"/>
</dbReference>
<dbReference type="EMBL" id="JAACJS010000004">
    <property type="protein sequence ID" value="NCI49216.1"/>
    <property type="molecule type" value="Genomic_DNA"/>
</dbReference>
<keyword evidence="3" id="KW-1185">Reference proteome</keyword>
<feature type="transmembrane region" description="Helical" evidence="1">
    <location>
        <begin position="46"/>
        <end position="69"/>
    </location>
</feature>
<evidence type="ECO:0000313" key="3">
    <source>
        <dbReference type="Proteomes" id="UP000753802"/>
    </source>
</evidence>
<reference evidence="2 3" key="1">
    <citation type="submission" date="2020-01" db="EMBL/GenBank/DDBJ databases">
        <title>Genome analysis.</title>
        <authorList>
            <person name="Wu S."/>
            <person name="Wang G."/>
        </authorList>
    </citation>
    <scope>NUCLEOTIDE SEQUENCE [LARGE SCALE GENOMIC DNA]</scope>
    <source>
        <strain evidence="2 3">SYL130</strain>
    </source>
</reference>
<gene>
    <name evidence="2" type="ORF">GWC95_04725</name>
</gene>
<evidence type="ECO:0000313" key="2">
    <source>
        <dbReference type="EMBL" id="NCI49216.1"/>
    </source>
</evidence>
<keyword evidence="1" id="KW-1133">Transmembrane helix</keyword>
<accession>A0ABW9ZQ26</accession>
<sequence length="100" mass="11665">MGIELELIILLIIQAFANSFFAKFEIETPAWKKLLKWLLIDTITLGLYYIIGHYAIILPFVLIAAGTIIHFRICRKNGIDPLNATPRKKYYNLRGWNWVE</sequence>
<name>A0ABW9ZQ26_9BACT</name>
<proteinExistence type="predicted"/>